<evidence type="ECO:0000256" key="1">
    <source>
        <dbReference type="ARBA" id="ARBA00001412"/>
    </source>
</evidence>
<evidence type="ECO:0000256" key="9">
    <source>
        <dbReference type="RuleBase" id="RU003679"/>
    </source>
</evidence>
<dbReference type="GO" id="GO:0048046">
    <property type="term" value="C:apoplast"/>
    <property type="evidence" value="ECO:0007669"/>
    <property type="project" value="UniProtKB-SubCell"/>
</dbReference>
<keyword evidence="10" id="KW-0472">Membrane</keyword>
<dbReference type="InterPro" id="IPR031330">
    <property type="entry name" value="Gly_Hdrlase_35_cat"/>
</dbReference>
<dbReference type="SUPFAM" id="SSF49785">
    <property type="entry name" value="Galactose-binding domain-like"/>
    <property type="match status" value="2"/>
</dbReference>
<dbReference type="InterPro" id="IPR008979">
    <property type="entry name" value="Galactose-bd-like_sf"/>
</dbReference>
<evidence type="ECO:0000313" key="13">
    <source>
        <dbReference type="Proteomes" id="UP000092600"/>
    </source>
</evidence>
<keyword evidence="8" id="KW-0326">Glycosidase</keyword>
<comment type="subcellular location">
    <subcellularLocation>
        <location evidence="2">Secreted</location>
        <location evidence="2">Extracellular space</location>
        <location evidence="2">Apoplast</location>
    </subcellularLocation>
</comment>
<dbReference type="FunFam" id="2.60.120.740:FF:000002">
    <property type="entry name" value="Beta-galactosidase"/>
    <property type="match status" value="1"/>
</dbReference>
<dbReference type="Pfam" id="PF17834">
    <property type="entry name" value="GHD"/>
    <property type="match status" value="1"/>
</dbReference>
<dbReference type="FunFam" id="2.60.120.260:FF:000061">
    <property type="entry name" value="Beta-galactosidase"/>
    <property type="match status" value="1"/>
</dbReference>
<dbReference type="Pfam" id="PF02140">
    <property type="entry name" value="SUEL_Lectin"/>
    <property type="match status" value="1"/>
</dbReference>
<dbReference type="GO" id="GO:0030246">
    <property type="term" value="F:carbohydrate binding"/>
    <property type="evidence" value="ECO:0007669"/>
    <property type="project" value="InterPro"/>
</dbReference>
<dbReference type="PROSITE" id="PS50228">
    <property type="entry name" value="SUEL_LECTIN"/>
    <property type="match status" value="1"/>
</dbReference>
<dbReference type="PRINTS" id="PR00742">
    <property type="entry name" value="GLHYDRLASE35"/>
</dbReference>
<dbReference type="EMBL" id="LSRQ01000777">
    <property type="protein sequence ID" value="OAY80842.1"/>
    <property type="molecule type" value="Genomic_DNA"/>
</dbReference>
<keyword evidence="7" id="KW-0378">Hydrolase</keyword>
<dbReference type="InterPro" id="IPR048913">
    <property type="entry name" value="BetaGal_gal-bd"/>
</dbReference>
<keyword evidence="10" id="KW-0812">Transmembrane</keyword>
<feature type="domain" description="SUEL-type lectin" evidence="11">
    <location>
        <begin position="635"/>
        <end position="721"/>
    </location>
</feature>
<feature type="transmembrane region" description="Helical" evidence="10">
    <location>
        <begin position="12"/>
        <end position="33"/>
    </location>
</feature>
<comment type="similarity">
    <text evidence="3 9">Belongs to the glycosyl hydrolase 35 family.</text>
</comment>
<dbReference type="InterPro" id="IPR041392">
    <property type="entry name" value="GHD"/>
</dbReference>
<dbReference type="InterPro" id="IPR001944">
    <property type="entry name" value="Glycoside_Hdrlase_35"/>
</dbReference>
<reference evidence="12 13" key="1">
    <citation type="journal article" date="2016" name="DNA Res.">
        <title>The draft genome of MD-2 pineapple using hybrid error correction of long reads.</title>
        <authorList>
            <person name="Redwan R.M."/>
            <person name="Saidin A."/>
            <person name="Kumar S.V."/>
        </authorList>
    </citation>
    <scope>NUCLEOTIDE SEQUENCE [LARGE SCALE GENOMIC DNA]</scope>
    <source>
        <strain evidence="13">cv. MD2</strain>
        <tissue evidence="12">Leaf</tissue>
    </source>
</reference>
<dbReference type="SUPFAM" id="SSF51445">
    <property type="entry name" value="(Trans)glycosidases"/>
    <property type="match status" value="1"/>
</dbReference>
<proteinExistence type="inferred from homology"/>
<gene>
    <name evidence="12" type="ORF">ACMD2_01064</name>
</gene>
<protein>
    <recommendedName>
        <fullName evidence="4">beta-galactosidase</fullName>
        <ecNumber evidence="4">3.2.1.23</ecNumber>
    </recommendedName>
</protein>
<comment type="caution">
    <text evidence="12">The sequence shown here is derived from an EMBL/GenBank/DDBJ whole genome shotgun (WGS) entry which is preliminary data.</text>
</comment>
<evidence type="ECO:0000256" key="7">
    <source>
        <dbReference type="ARBA" id="ARBA00022801"/>
    </source>
</evidence>
<evidence type="ECO:0000256" key="2">
    <source>
        <dbReference type="ARBA" id="ARBA00004271"/>
    </source>
</evidence>
<dbReference type="Gene3D" id="3.20.20.80">
    <property type="entry name" value="Glycosidases"/>
    <property type="match status" value="2"/>
</dbReference>
<comment type="catalytic activity">
    <reaction evidence="1">
        <text>Hydrolysis of terminal non-reducing beta-D-galactose residues in beta-D-galactosides.</text>
        <dbReference type="EC" id="3.2.1.23"/>
    </reaction>
</comment>
<accession>A0A199VUD6</accession>
<dbReference type="InterPro" id="IPR000922">
    <property type="entry name" value="Lectin_gal-bd_dom"/>
</dbReference>
<dbReference type="GO" id="GO:0004565">
    <property type="term" value="F:beta-galactosidase activity"/>
    <property type="evidence" value="ECO:0007669"/>
    <property type="project" value="UniProtKB-EC"/>
</dbReference>
<evidence type="ECO:0000256" key="3">
    <source>
        <dbReference type="ARBA" id="ARBA00009809"/>
    </source>
</evidence>
<dbReference type="Gene3D" id="2.60.120.260">
    <property type="entry name" value="Galactose-binding domain-like"/>
    <property type="match status" value="1"/>
</dbReference>
<dbReference type="Proteomes" id="UP000092600">
    <property type="component" value="Unassembled WGS sequence"/>
</dbReference>
<dbReference type="STRING" id="4615.A0A199VUD6"/>
<evidence type="ECO:0000259" key="11">
    <source>
        <dbReference type="PROSITE" id="PS50228"/>
    </source>
</evidence>
<evidence type="ECO:0000256" key="8">
    <source>
        <dbReference type="ARBA" id="ARBA00023295"/>
    </source>
</evidence>
<dbReference type="InterPro" id="IPR043159">
    <property type="entry name" value="Lectin_gal-bd_sf"/>
</dbReference>
<dbReference type="Pfam" id="PF21467">
    <property type="entry name" value="BetaGal_gal-bd"/>
    <property type="match status" value="2"/>
</dbReference>
<dbReference type="PANTHER" id="PTHR23421">
    <property type="entry name" value="BETA-GALACTOSIDASE RELATED"/>
    <property type="match status" value="1"/>
</dbReference>
<dbReference type="FunFam" id="2.60.120.260:FF:000142">
    <property type="entry name" value="Beta-galactosidase"/>
    <property type="match status" value="1"/>
</dbReference>
<dbReference type="GO" id="GO:0005975">
    <property type="term" value="P:carbohydrate metabolic process"/>
    <property type="evidence" value="ECO:0007669"/>
    <property type="project" value="InterPro"/>
</dbReference>
<evidence type="ECO:0000313" key="12">
    <source>
        <dbReference type="EMBL" id="OAY80842.1"/>
    </source>
</evidence>
<keyword evidence="6" id="KW-0732">Signal</keyword>
<dbReference type="Pfam" id="PF01301">
    <property type="entry name" value="Glyco_hydro_35"/>
    <property type="match status" value="2"/>
</dbReference>
<dbReference type="CDD" id="cd22842">
    <property type="entry name" value="Gal_Rha_Lectin_BGal"/>
    <property type="match status" value="1"/>
</dbReference>
<keyword evidence="5" id="KW-0052">Apoplast</keyword>
<sequence length="728" mass="80470">MGSKSSPPSISLLLLLLVVVVVVVEVVLLVPGAECGVAYDRKAIIINGQRRVLISGSIHYPRSTPEMWEGLVQKAKDGGLDVIQTYVFWNGHEPSPGNYNFEERYDLVRFIKTAHKAGFGFPVWLKYVPGISFRTDNEPFKINACNGFYCDAFTPNRPYKPMMWTEAWSGWFTEFGGTVRERPVEDLAFAVARFIQKGGSFINYYMYHGGTNFGRTAGGPFITTSYDYDAPIDEYGLIREPKYGHLKELHRAIKLCEQALVSTDPTVTSLGSMQEAHVFTSQPGVCAAFLANYNTNSIARVMFNNVHYNLPPWSISILPDCRNVVFNTAKVGTQTSQMQMWAADAPSLMWERYDEEIGSLADTSSITSTGLLEQINVTRDTSDYLWYITSVDVSPSERFLQGGQLPSLTVQSAGHALHIFVNGELSGSAYGTREDRRVTYTGNVNLRAGSNRIALLSVAIGLPNVGVHYELWNTGVLGPVVIHGFDEGRRDLTWQQWSYQVGLKGESMNLNSLEGATSVEWMSGSLVVQTQQPLTWYRAYFDAPGGDDPLALDMGSMGKGQFSSAKIGVEMLRYHVPRSWLQPTRNLLVVFEELGGDATKISLVKRSVSSVCADVSEWHPNIKNWKIESYGQTEEFRRPKVHLRCASGQSISAIKFASFGTPSGTCGNFQQGTCHSPDSHIVLEKKCIGRQACAVAISPNNFGGDPCPNVMKRVAVEAICSPTLEPIP</sequence>
<evidence type="ECO:0000256" key="6">
    <source>
        <dbReference type="ARBA" id="ARBA00022729"/>
    </source>
</evidence>
<organism evidence="12 13">
    <name type="scientific">Ananas comosus</name>
    <name type="common">Pineapple</name>
    <name type="synonym">Ananas ananas</name>
    <dbReference type="NCBI Taxonomy" id="4615"/>
    <lineage>
        <taxon>Eukaryota</taxon>
        <taxon>Viridiplantae</taxon>
        <taxon>Streptophyta</taxon>
        <taxon>Embryophyta</taxon>
        <taxon>Tracheophyta</taxon>
        <taxon>Spermatophyta</taxon>
        <taxon>Magnoliopsida</taxon>
        <taxon>Liliopsida</taxon>
        <taxon>Poales</taxon>
        <taxon>Bromeliaceae</taxon>
        <taxon>Bromelioideae</taxon>
        <taxon>Ananas</taxon>
    </lineage>
</organism>
<dbReference type="Gene3D" id="2.60.120.740">
    <property type="match status" value="1"/>
</dbReference>
<name>A0A199VUD6_ANACO</name>
<dbReference type="EC" id="3.2.1.23" evidence="4"/>
<keyword evidence="10" id="KW-1133">Transmembrane helix</keyword>
<evidence type="ECO:0000256" key="4">
    <source>
        <dbReference type="ARBA" id="ARBA00012756"/>
    </source>
</evidence>
<evidence type="ECO:0000256" key="5">
    <source>
        <dbReference type="ARBA" id="ARBA00022523"/>
    </source>
</evidence>
<dbReference type="AlphaFoldDB" id="A0A199VUD6"/>
<evidence type="ECO:0000256" key="10">
    <source>
        <dbReference type="SAM" id="Phobius"/>
    </source>
</evidence>
<dbReference type="InterPro" id="IPR017853">
    <property type="entry name" value="GH"/>
</dbReference>